<feature type="compositionally biased region" description="Basic and acidic residues" evidence="8">
    <location>
        <begin position="557"/>
        <end position="567"/>
    </location>
</feature>
<comment type="subcellular location">
    <subcellularLocation>
        <location evidence="1 7">Cytoplasm</location>
    </subcellularLocation>
</comment>
<keyword evidence="6 7" id="KW-0175">Coiled coil</keyword>
<comment type="similarity">
    <text evidence="2 7">Belongs to the NST1 family.</text>
</comment>
<evidence type="ECO:0000256" key="7">
    <source>
        <dbReference type="RuleBase" id="RU049441"/>
    </source>
</evidence>
<comment type="function">
    <text evidence="7">May act as a negative regulator of salt tolerance.</text>
</comment>
<dbReference type="GO" id="GO:0005737">
    <property type="term" value="C:cytoplasm"/>
    <property type="evidence" value="ECO:0007669"/>
    <property type="project" value="UniProtKB-SubCell"/>
</dbReference>
<dbReference type="Proteomes" id="UP000510647">
    <property type="component" value="Chromosome 2"/>
</dbReference>
<feature type="compositionally biased region" description="Basic residues" evidence="8">
    <location>
        <begin position="1"/>
        <end position="18"/>
    </location>
</feature>
<evidence type="ECO:0000256" key="4">
    <source>
        <dbReference type="ARBA" id="ARBA00022490"/>
    </source>
</evidence>
<dbReference type="Pfam" id="PF13945">
    <property type="entry name" value="NST1"/>
    <property type="match status" value="1"/>
</dbReference>
<feature type="region of interest" description="Disordered" evidence="8">
    <location>
        <begin position="557"/>
        <end position="596"/>
    </location>
</feature>
<feature type="compositionally biased region" description="Low complexity" evidence="8">
    <location>
        <begin position="1082"/>
        <end position="1094"/>
    </location>
</feature>
<dbReference type="EMBL" id="CP059268">
    <property type="protein sequence ID" value="QLQ78908.1"/>
    <property type="molecule type" value="Genomic_DNA"/>
</dbReference>
<keyword evidence="10" id="KW-1185">Reference proteome</keyword>
<feature type="compositionally biased region" description="Basic and acidic residues" evidence="8">
    <location>
        <begin position="642"/>
        <end position="789"/>
    </location>
</feature>
<keyword evidence="5 7" id="KW-0346">Stress response</keyword>
<feature type="region of interest" description="Disordered" evidence="8">
    <location>
        <begin position="488"/>
        <end position="512"/>
    </location>
</feature>
<feature type="compositionally biased region" description="Acidic residues" evidence="8">
    <location>
        <begin position="492"/>
        <end position="512"/>
    </location>
</feature>
<evidence type="ECO:0000256" key="1">
    <source>
        <dbReference type="ARBA" id="ARBA00004496"/>
    </source>
</evidence>
<protein>
    <recommendedName>
        <fullName evidence="3 7">Stress response protein NST1</fullName>
    </recommendedName>
</protein>
<evidence type="ECO:0000313" key="9">
    <source>
        <dbReference type="EMBL" id="QLQ78908.1"/>
    </source>
</evidence>
<evidence type="ECO:0000256" key="6">
    <source>
        <dbReference type="ARBA" id="ARBA00023054"/>
    </source>
</evidence>
<feature type="region of interest" description="Disordered" evidence="8">
    <location>
        <begin position="1043"/>
        <end position="1099"/>
    </location>
</feature>
<name>A0A7H9HM97_9SACH</name>
<feature type="compositionally biased region" description="Polar residues" evidence="8">
    <location>
        <begin position="1043"/>
        <end position="1054"/>
    </location>
</feature>
<organism evidence="9 10">
    <name type="scientific">Torulaspora globosa</name>
    <dbReference type="NCBI Taxonomy" id="48254"/>
    <lineage>
        <taxon>Eukaryota</taxon>
        <taxon>Fungi</taxon>
        <taxon>Dikarya</taxon>
        <taxon>Ascomycota</taxon>
        <taxon>Saccharomycotina</taxon>
        <taxon>Saccharomycetes</taxon>
        <taxon>Saccharomycetales</taxon>
        <taxon>Saccharomycetaceae</taxon>
        <taxon>Torulaspora</taxon>
    </lineage>
</organism>
<keyword evidence="4 7" id="KW-0963">Cytoplasm</keyword>
<feature type="compositionally biased region" description="Basic and acidic residues" evidence="8">
    <location>
        <begin position="585"/>
        <end position="596"/>
    </location>
</feature>
<evidence type="ECO:0000256" key="8">
    <source>
        <dbReference type="SAM" id="MobiDB-lite"/>
    </source>
</evidence>
<evidence type="ECO:0000256" key="5">
    <source>
        <dbReference type="ARBA" id="ARBA00023016"/>
    </source>
</evidence>
<evidence type="ECO:0000256" key="2">
    <source>
        <dbReference type="ARBA" id="ARBA00007112"/>
    </source>
</evidence>
<proteinExistence type="inferred from homology"/>
<reference evidence="9 10" key="1">
    <citation type="submission" date="2020-06" db="EMBL/GenBank/DDBJ databases">
        <title>The yeast mating-type switching endonuclease HO is a domesticated member of an unorthodox homing genetic element family.</title>
        <authorList>
            <person name="Coughlan A.Y."/>
            <person name="Lombardi L."/>
            <person name="Braun-Galleani S."/>
            <person name="Martos A.R."/>
            <person name="Galeote V."/>
            <person name="Bigey F."/>
            <person name="Dequin S."/>
            <person name="Byrne K.P."/>
            <person name="Wolfe K.H."/>
        </authorList>
    </citation>
    <scope>NUCLEOTIDE SEQUENCE [LARGE SCALE GENOMIC DNA]</scope>
    <source>
        <strain evidence="9 10">CBS2947</strain>
    </source>
</reference>
<dbReference type="OrthoDB" id="21629at2759"/>
<dbReference type="InterPro" id="IPR025279">
    <property type="entry name" value="NST1"/>
</dbReference>
<evidence type="ECO:0000313" key="10">
    <source>
        <dbReference type="Proteomes" id="UP000510647"/>
    </source>
</evidence>
<feature type="region of interest" description="Disordered" evidence="8">
    <location>
        <begin position="642"/>
        <end position="794"/>
    </location>
</feature>
<dbReference type="AlphaFoldDB" id="A0A7H9HM97"/>
<evidence type="ECO:0000256" key="3">
    <source>
        <dbReference type="ARBA" id="ARBA00020733"/>
    </source>
</evidence>
<accession>A0A7H9HM97</accession>
<gene>
    <name evidence="9" type="ORF">HG537_0B02560</name>
</gene>
<feature type="region of interest" description="Disordered" evidence="8">
    <location>
        <begin position="1"/>
        <end position="37"/>
    </location>
</feature>
<sequence>MPSNSKKGKKKSKTKQQSKKNGSLMQTKLYQESEEYPSSRIIKRAPNGDVIVESIANEGPIEEINGSSGTVASPMAFTLDSHWESLSAEEKKSILRIEKDEVFDIIRNYQNSHNCNCSVCGRRHMAMDQEMERIYNTLYDIDKERDPEINPVKFHLSIIKELQTSRAVEREGSVPVDAVEQENVKDDVVKYFLSPSAVGSLKEEVMHFKQSKQQQQLREEMVANGETSTSADTAETNVVRSPLEDRECIDETFVENEQPPDIEVDDQGLQSKYLKFAKTFVSSHPKIAQEYVNRMMRYPDMRALTDDLMNNNGQGFVKAIENFVAQKQKPLSKDGADSSGNLPTSLNCQAEASGINLRNLGGAKEFTTMLHNGQPLTSEEYANLQRHVADRMTNSYDAQKKEFKEVSQLERELFTRFMFGEDRKRFGDMIMQSFREKFDDQYSTAAIGASLAAAAVTTVSPVEMPGHDEISEEYDMDFTDKEVDKAEFHDNEFEESYDEYSDYDGDEDEEDEIGADDDLRSQLDEDEEDSTSINDVNHHTCRHIAHVEDHHGCYEHKESMQSDSQEHHRGHYHSHHDHDDEYNDENDRYENSGDEADRLEEGRKLIQIAITKLLQGRIMESYHEKQAENNRLKLLQELEAEEVKRKAKEEKKLKKREKEKEKKKAQQLAKEEERQKKEEEAEMMKKEAEEREKQRREAQRLKVEETKRKKDEEKRRKLEEQRRREEEQERHRKLKEEQKRKREEEKRLKEEERKRREEERRQMEELKAQKAFKQNEEEQMRSNSAKEIRQLNNPQDLFLEQPLKAPERNASSFTPTQYPSMSPNVPYGNPDHLPPSHRSSINDDILNMVSSATASKPPPNSAGMHKLLEMNGKVPQEAGQIMPNDISMFPSSNFMRPNTAGDGLAFNNLPCMLPPASSSQNSVSNGLGSQHFGLSSWNSFGSNSSLLKSFQTNPLDIPREQRHHSGSSYGINNTQPPDEEYLAKEMNNIASMLSSAGLDDPSSIARADLLGPDAVWGPRRDITNNMAAGIAHAHINDMHLGSNRSSVQASTSDSPALRGSRQHSSIWDNDNDGLIQGKVPKTTNLTTNGSTNSSKFPRNIWGQSMHSSASFLAETNNPSNLLLSNIKTEGEMMNNGPNADDDACMDCIYRAYLASCPPGSKDFMLTSMIHQNGLCRNMSYASFISYLVKMHHNYGCEVLTDATGSITHARMTGITNQSRKLSKDVSNGGFFSEPTGPILSPLNDRPISTAVPENVPNFSHQFFGVTQPTTHSSLAGNIWG</sequence>